<sequence length="130" mass="15337">MLLCRKFAQRSRVRKLQYIAELERNAQALQACLYNFSAELEFLNQQNLILTVENKALKQCLESLAQEQLIKYLEHEVLEREIGRLRALCQKQQQPSSSHRRNNNRDLESQFANLFLKHRDTSSGRDPLHI</sequence>
<dbReference type="Proteomes" id="UP001060215">
    <property type="component" value="Chromosome 11"/>
</dbReference>
<gene>
    <name evidence="1" type="ORF">LOK49_LG15G01101</name>
</gene>
<organism evidence="1 2">
    <name type="scientific">Camellia lanceoleosa</name>
    <dbReference type="NCBI Taxonomy" id="1840588"/>
    <lineage>
        <taxon>Eukaryota</taxon>
        <taxon>Viridiplantae</taxon>
        <taxon>Streptophyta</taxon>
        <taxon>Embryophyta</taxon>
        <taxon>Tracheophyta</taxon>
        <taxon>Spermatophyta</taxon>
        <taxon>Magnoliopsida</taxon>
        <taxon>eudicotyledons</taxon>
        <taxon>Gunneridae</taxon>
        <taxon>Pentapetalae</taxon>
        <taxon>asterids</taxon>
        <taxon>Ericales</taxon>
        <taxon>Theaceae</taxon>
        <taxon>Camellia</taxon>
    </lineage>
</organism>
<keyword evidence="2" id="KW-1185">Reference proteome</keyword>
<proteinExistence type="predicted"/>
<accession>A0ACC0F1Z0</accession>
<reference evidence="1 2" key="1">
    <citation type="journal article" date="2022" name="Plant J.">
        <title>Chromosome-level genome of Camellia lanceoleosa provides a valuable resource for understanding genome evolution and self-incompatibility.</title>
        <authorList>
            <person name="Gong W."/>
            <person name="Xiao S."/>
            <person name="Wang L."/>
            <person name="Liao Z."/>
            <person name="Chang Y."/>
            <person name="Mo W."/>
            <person name="Hu G."/>
            <person name="Li W."/>
            <person name="Zhao G."/>
            <person name="Zhu H."/>
            <person name="Hu X."/>
            <person name="Ji K."/>
            <person name="Xiang X."/>
            <person name="Song Q."/>
            <person name="Yuan D."/>
            <person name="Jin S."/>
            <person name="Zhang L."/>
        </authorList>
    </citation>
    <scope>NUCLEOTIDE SEQUENCE [LARGE SCALE GENOMIC DNA]</scope>
    <source>
        <strain evidence="1">SQ_2022a</strain>
    </source>
</reference>
<name>A0ACC0F1Z0_9ERIC</name>
<protein>
    <submittedName>
        <fullName evidence="1">Basic leucine zipper 34</fullName>
    </submittedName>
</protein>
<evidence type="ECO:0000313" key="1">
    <source>
        <dbReference type="EMBL" id="KAI7982312.1"/>
    </source>
</evidence>
<comment type="caution">
    <text evidence="1">The sequence shown here is derived from an EMBL/GenBank/DDBJ whole genome shotgun (WGS) entry which is preliminary data.</text>
</comment>
<evidence type="ECO:0000313" key="2">
    <source>
        <dbReference type="Proteomes" id="UP001060215"/>
    </source>
</evidence>
<dbReference type="EMBL" id="CM045768">
    <property type="protein sequence ID" value="KAI7982312.1"/>
    <property type="molecule type" value="Genomic_DNA"/>
</dbReference>